<gene>
    <name evidence="9" type="ORF">GDO86_018390</name>
</gene>
<dbReference type="GO" id="GO:0015138">
    <property type="term" value="F:fumarate transmembrane transporter activity"/>
    <property type="evidence" value="ECO:0007669"/>
    <property type="project" value="TreeGrafter"/>
</dbReference>
<keyword evidence="6" id="KW-0406">Ion transport</keyword>
<name>A0A8T2IEM7_9PIPI</name>
<keyword evidence="4 7" id="KW-1133">Transmembrane helix</keyword>
<evidence type="ECO:0000256" key="2">
    <source>
        <dbReference type="ARBA" id="ARBA00006772"/>
    </source>
</evidence>
<dbReference type="OrthoDB" id="6493944at2759"/>
<dbReference type="GO" id="GO:0005886">
    <property type="term" value="C:plasma membrane"/>
    <property type="evidence" value="ECO:0007669"/>
    <property type="project" value="TreeGrafter"/>
</dbReference>
<sequence>MVVTAFLSMWISNTATTAMMIPIAQAVLEQLYSSEEKVNKNSVNSTTSEKREYETTMVNGNMTIPAQSQYVNGAFEIQEKSSKDLEPPKQEEKSVDFIEIEQEDEKQRQKLQNHLKLCKGVSLCVCYSASIGGIATLTGTTPNLVMKGQMDELFPQNNNIINFASWFGFAFPTMIVLLALSWIWLQIMYLGFK</sequence>
<keyword evidence="6" id="KW-0739">Sodium transport</keyword>
<accession>A0A8T2IEM7</accession>
<dbReference type="AlphaFoldDB" id="A0A8T2IEM7"/>
<evidence type="ECO:0000313" key="9">
    <source>
        <dbReference type="EMBL" id="KAG8429061.1"/>
    </source>
</evidence>
<evidence type="ECO:0008006" key="11">
    <source>
        <dbReference type="Google" id="ProtNLM"/>
    </source>
</evidence>
<feature type="transmembrane region" description="Helical" evidence="7">
    <location>
        <begin position="117"/>
        <end position="140"/>
    </location>
</feature>
<dbReference type="GO" id="GO:0017153">
    <property type="term" value="F:sodium:dicarboxylate symporter activity"/>
    <property type="evidence" value="ECO:0007669"/>
    <property type="project" value="TreeGrafter"/>
</dbReference>
<keyword evidence="6" id="KW-0813">Transport</keyword>
<comment type="subcellular location">
    <subcellularLocation>
        <location evidence="1">Membrane</location>
        <topology evidence="1">Multi-pass membrane protein</topology>
    </subcellularLocation>
</comment>
<comment type="similarity">
    <text evidence="2">Belongs to the SLC13A/DASS transporter (TC 2.A.47) family. NADC subfamily.</text>
</comment>
<dbReference type="Proteomes" id="UP000812440">
    <property type="component" value="Unassembled WGS sequence"/>
</dbReference>
<dbReference type="InterPro" id="IPR001898">
    <property type="entry name" value="SLC13A/DASS"/>
</dbReference>
<comment type="caution">
    <text evidence="9">The sequence shown here is derived from an EMBL/GenBank/DDBJ whole genome shotgun (WGS) entry which is preliminary data.</text>
</comment>
<keyword evidence="10" id="KW-1185">Reference proteome</keyword>
<protein>
    <recommendedName>
        <fullName evidence="11">Solute carrier family 13 member 2</fullName>
    </recommendedName>
</protein>
<evidence type="ECO:0000256" key="6">
    <source>
        <dbReference type="ARBA" id="ARBA00023201"/>
    </source>
</evidence>
<feature type="chain" id="PRO_5035881893" description="Solute carrier family 13 member 2" evidence="8">
    <location>
        <begin position="27"/>
        <end position="193"/>
    </location>
</feature>
<keyword evidence="6" id="KW-0915">Sodium</keyword>
<keyword evidence="3 7" id="KW-0812">Transmembrane</keyword>
<dbReference type="Pfam" id="PF00939">
    <property type="entry name" value="Na_sulph_symp"/>
    <property type="match status" value="1"/>
</dbReference>
<dbReference type="GO" id="GO:0015139">
    <property type="term" value="F:alpha-ketoglutarate transmembrane transporter activity"/>
    <property type="evidence" value="ECO:0007669"/>
    <property type="project" value="TreeGrafter"/>
</dbReference>
<feature type="signal peptide" evidence="8">
    <location>
        <begin position="1"/>
        <end position="26"/>
    </location>
</feature>
<keyword evidence="5 7" id="KW-0472">Membrane</keyword>
<evidence type="ECO:0000256" key="1">
    <source>
        <dbReference type="ARBA" id="ARBA00004141"/>
    </source>
</evidence>
<feature type="transmembrane region" description="Helical" evidence="7">
    <location>
        <begin position="160"/>
        <end position="185"/>
    </location>
</feature>
<dbReference type="EMBL" id="JAACNH010014354">
    <property type="protein sequence ID" value="KAG8429061.1"/>
    <property type="molecule type" value="Genomic_DNA"/>
</dbReference>
<dbReference type="PANTHER" id="PTHR10283">
    <property type="entry name" value="SOLUTE CARRIER FAMILY 13 MEMBER"/>
    <property type="match status" value="1"/>
</dbReference>
<dbReference type="GO" id="GO:0071285">
    <property type="term" value="P:cellular response to lithium ion"/>
    <property type="evidence" value="ECO:0007669"/>
    <property type="project" value="TreeGrafter"/>
</dbReference>
<organism evidence="9 10">
    <name type="scientific">Hymenochirus boettgeri</name>
    <name type="common">Congo dwarf clawed frog</name>
    <dbReference type="NCBI Taxonomy" id="247094"/>
    <lineage>
        <taxon>Eukaryota</taxon>
        <taxon>Metazoa</taxon>
        <taxon>Chordata</taxon>
        <taxon>Craniata</taxon>
        <taxon>Vertebrata</taxon>
        <taxon>Euteleostomi</taxon>
        <taxon>Amphibia</taxon>
        <taxon>Batrachia</taxon>
        <taxon>Anura</taxon>
        <taxon>Pipoidea</taxon>
        <taxon>Pipidae</taxon>
        <taxon>Pipinae</taxon>
        <taxon>Hymenochirus</taxon>
    </lineage>
</organism>
<evidence type="ECO:0000256" key="5">
    <source>
        <dbReference type="ARBA" id="ARBA00023136"/>
    </source>
</evidence>
<evidence type="ECO:0000256" key="4">
    <source>
        <dbReference type="ARBA" id="ARBA00022989"/>
    </source>
</evidence>
<evidence type="ECO:0000256" key="7">
    <source>
        <dbReference type="SAM" id="Phobius"/>
    </source>
</evidence>
<evidence type="ECO:0000256" key="8">
    <source>
        <dbReference type="SAM" id="SignalP"/>
    </source>
</evidence>
<dbReference type="GO" id="GO:0015141">
    <property type="term" value="F:succinate transmembrane transporter activity"/>
    <property type="evidence" value="ECO:0007669"/>
    <property type="project" value="TreeGrafter"/>
</dbReference>
<keyword evidence="8" id="KW-0732">Signal</keyword>
<proteinExistence type="inferred from homology"/>
<reference evidence="9" key="1">
    <citation type="thesis" date="2020" institute="ProQuest LLC" country="789 East Eisenhower Parkway, Ann Arbor, MI, USA">
        <title>Comparative Genomics and Chromosome Evolution.</title>
        <authorList>
            <person name="Mudd A.B."/>
        </authorList>
    </citation>
    <scope>NUCLEOTIDE SEQUENCE</scope>
    <source>
        <strain evidence="9">Female2</strain>
        <tissue evidence="9">Blood</tissue>
    </source>
</reference>
<evidence type="ECO:0000313" key="10">
    <source>
        <dbReference type="Proteomes" id="UP000812440"/>
    </source>
</evidence>
<dbReference type="PANTHER" id="PTHR10283:SF82">
    <property type="entry name" value="SOLUTE CARRIER FAMILY 13 MEMBER 2"/>
    <property type="match status" value="1"/>
</dbReference>
<evidence type="ECO:0000256" key="3">
    <source>
        <dbReference type="ARBA" id="ARBA00022692"/>
    </source>
</evidence>